<organism evidence="2 3">
    <name type="scientific">Trypanosoma conorhini</name>
    <dbReference type="NCBI Taxonomy" id="83891"/>
    <lineage>
        <taxon>Eukaryota</taxon>
        <taxon>Discoba</taxon>
        <taxon>Euglenozoa</taxon>
        <taxon>Kinetoplastea</taxon>
        <taxon>Metakinetoplastina</taxon>
        <taxon>Trypanosomatida</taxon>
        <taxon>Trypanosomatidae</taxon>
        <taxon>Trypanosoma</taxon>
    </lineage>
</organism>
<dbReference type="OrthoDB" id="244588at2759"/>
<dbReference type="EMBL" id="MKKU01000262">
    <property type="protein sequence ID" value="RNF17428.1"/>
    <property type="molecule type" value="Genomic_DNA"/>
</dbReference>
<evidence type="ECO:0000313" key="2">
    <source>
        <dbReference type="EMBL" id="RNF17428.1"/>
    </source>
</evidence>
<dbReference type="AlphaFoldDB" id="A0A3R7L0W0"/>
<sequence length="131" mass="15659">MCLFFFCFLVAPGNVCWDTPRLHLYLPAFQESENEAMPSVALRAARYVRTFDLKHSCRTRPYTWYFSLCFLFVSWANYAQYKRLKPIYPNYEEYRVKEGGRMLEAKWQEMADVRRYNSMVSAMRSELSGRS</sequence>
<dbReference type="RefSeq" id="XP_029228144.1">
    <property type="nucleotide sequence ID" value="XM_029371750.1"/>
</dbReference>
<reference evidence="2 3" key="1">
    <citation type="journal article" date="2018" name="BMC Genomics">
        <title>Genomic comparison of Trypanosoma conorhini and Trypanosoma rangeli to Trypanosoma cruzi strains of high and low virulence.</title>
        <authorList>
            <person name="Bradwell K.R."/>
            <person name="Koparde V.N."/>
            <person name="Matveyev A.V."/>
            <person name="Serrano M.G."/>
            <person name="Alves J.M."/>
            <person name="Parikh H."/>
            <person name="Huang B."/>
            <person name="Lee V."/>
            <person name="Espinosa-Alvarez O."/>
            <person name="Ortiz P.A."/>
            <person name="Costa-Martins A.G."/>
            <person name="Teixeira M.M."/>
            <person name="Buck G.A."/>
        </authorList>
    </citation>
    <scope>NUCLEOTIDE SEQUENCE [LARGE SCALE GENOMIC DNA]</scope>
    <source>
        <strain evidence="2 3">025E</strain>
    </source>
</reference>
<keyword evidence="1" id="KW-0732">Signal</keyword>
<protein>
    <submittedName>
        <fullName evidence="2">Uncharacterized protein</fullName>
    </submittedName>
</protein>
<proteinExistence type="predicted"/>
<gene>
    <name evidence="2" type="ORF">Tco025E_04845</name>
</gene>
<feature type="signal peptide" evidence="1">
    <location>
        <begin position="1"/>
        <end position="17"/>
    </location>
</feature>
<dbReference type="Proteomes" id="UP000284403">
    <property type="component" value="Unassembled WGS sequence"/>
</dbReference>
<dbReference type="GeneID" id="40318456"/>
<name>A0A3R7L0W0_9TRYP</name>
<evidence type="ECO:0000313" key="3">
    <source>
        <dbReference type="Proteomes" id="UP000284403"/>
    </source>
</evidence>
<accession>A0A3R7L0W0</accession>
<comment type="caution">
    <text evidence="2">The sequence shown here is derived from an EMBL/GenBank/DDBJ whole genome shotgun (WGS) entry which is preliminary data.</text>
</comment>
<feature type="chain" id="PRO_5018773795" evidence="1">
    <location>
        <begin position="18"/>
        <end position="131"/>
    </location>
</feature>
<keyword evidence="3" id="KW-1185">Reference proteome</keyword>
<evidence type="ECO:0000256" key="1">
    <source>
        <dbReference type="SAM" id="SignalP"/>
    </source>
</evidence>